<dbReference type="AlphaFoldDB" id="A0A834IPC5"/>
<comment type="caution">
    <text evidence="1">The sequence shown here is derived from an EMBL/GenBank/DDBJ whole genome shotgun (WGS) entry which is preliminary data.</text>
</comment>
<dbReference type="EMBL" id="JAACXV010000089">
    <property type="protein sequence ID" value="KAF7283714.1"/>
    <property type="molecule type" value="Genomic_DNA"/>
</dbReference>
<name>A0A834IPC5_RHYFE</name>
<sequence>MNLIKHIKALSGEAEWPMWKRKILDLLDYHEGALAAIDGKLVKPSALAAGSDDKMVKNHKLQSDLCRKANSYAKPMITSAVEDAVCQKIMDKETPYEMWEVQSKISKHRPRISYLRYVSTFFHLVGLKEKMS</sequence>
<evidence type="ECO:0000313" key="1">
    <source>
        <dbReference type="EMBL" id="KAF7283714.1"/>
    </source>
</evidence>
<dbReference type="OrthoDB" id="430476at2759"/>
<evidence type="ECO:0000313" key="2">
    <source>
        <dbReference type="Proteomes" id="UP000625711"/>
    </source>
</evidence>
<organism evidence="1 2">
    <name type="scientific">Rhynchophorus ferrugineus</name>
    <name type="common">Red palm weevil</name>
    <name type="synonym">Curculio ferrugineus</name>
    <dbReference type="NCBI Taxonomy" id="354439"/>
    <lineage>
        <taxon>Eukaryota</taxon>
        <taxon>Metazoa</taxon>
        <taxon>Ecdysozoa</taxon>
        <taxon>Arthropoda</taxon>
        <taxon>Hexapoda</taxon>
        <taxon>Insecta</taxon>
        <taxon>Pterygota</taxon>
        <taxon>Neoptera</taxon>
        <taxon>Endopterygota</taxon>
        <taxon>Coleoptera</taxon>
        <taxon>Polyphaga</taxon>
        <taxon>Cucujiformia</taxon>
        <taxon>Curculionidae</taxon>
        <taxon>Dryophthorinae</taxon>
        <taxon>Rhynchophorus</taxon>
    </lineage>
</organism>
<accession>A0A834IPC5</accession>
<dbReference type="Proteomes" id="UP000625711">
    <property type="component" value="Unassembled WGS sequence"/>
</dbReference>
<keyword evidence="2" id="KW-1185">Reference proteome</keyword>
<gene>
    <name evidence="1" type="ORF">GWI33_023098</name>
</gene>
<protein>
    <submittedName>
        <fullName evidence="1">Uncharacterized protein</fullName>
    </submittedName>
</protein>
<proteinExistence type="predicted"/>
<reference evidence="1" key="1">
    <citation type="submission" date="2020-08" db="EMBL/GenBank/DDBJ databases">
        <title>Genome sequencing and assembly of the red palm weevil Rhynchophorus ferrugineus.</title>
        <authorList>
            <person name="Dias G.B."/>
            <person name="Bergman C.M."/>
            <person name="Manee M."/>
        </authorList>
    </citation>
    <scope>NUCLEOTIDE SEQUENCE</scope>
    <source>
        <strain evidence="1">AA-2017</strain>
        <tissue evidence="1">Whole larva</tissue>
    </source>
</reference>